<dbReference type="AlphaFoldDB" id="A0ABD0MT07"/>
<feature type="non-terminal residue" evidence="2">
    <location>
        <position position="1"/>
    </location>
</feature>
<keyword evidence="3" id="KW-1185">Reference proteome</keyword>
<organism evidence="2 3">
    <name type="scientific">Cirrhinus mrigala</name>
    <name type="common">Mrigala</name>
    <dbReference type="NCBI Taxonomy" id="683832"/>
    <lineage>
        <taxon>Eukaryota</taxon>
        <taxon>Metazoa</taxon>
        <taxon>Chordata</taxon>
        <taxon>Craniata</taxon>
        <taxon>Vertebrata</taxon>
        <taxon>Euteleostomi</taxon>
        <taxon>Actinopterygii</taxon>
        <taxon>Neopterygii</taxon>
        <taxon>Teleostei</taxon>
        <taxon>Ostariophysi</taxon>
        <taxon>Cypriniformes</taxon>
        <taxon>Cyprinidae</taxon>
        <taxon>Labeoninae</taxon>
        <taxon>Labeonini</taxon>
        <taxon>Cirrhinus</taxon>
    </lineage>
</organism>
<dbReference type="InterPro" id="IPR036179">
    <property type="entry name" value="Ig-like_dom_sf"/>
</dbReference>
<feature type="non-terminal residue" evidence="2">
    <location>
        <position position="97"/>
    </location>
</feature>
<name>A0ABD0MT07_CIRMR</name>
<gene>
    <name evidence="2" type="ORF">M9458_051548</name>
</gene>
<comment type="caution">
    <text evidence="2">The sequence shown here is derived from an EMBL/GenBank/DDBJ whole genome shotgun (WGS) entry which is preliminary data.</text>
</comment>
<dbReference type="PANTHER" id="PTHR21063:SF4">
    <property type="entry name" value="CD48 ANTIGEN-RELATED"/>
    <property type="match status" value="1"/>
</dbReference>
<accession>A0ABD0MT07</accession>
<evidence type="ECO:0000259" key="1">
    <source>
        <dbReference type="Pfam" id="PF07686"/>
    </source>
</evidence>
<dbReference type="InterPro" id="IPR013783">
    <property type="entry name" value="Ig-like_fold"/>
</dbReference>
<dbReference type="Pfam" id="PF07686">
    <property type="entry name" value="V-set"/>
    <property type="match status" value="1"/>
</dbReference>
<feature type="domain" description="Immunoglobulin V-set" evidence="1">
    <location>
        <begin position="11"/>
        <end position="93"/>
    </location>
</feature>
<sequence>FLGVGGDGFVMEEDSVTLHSDIKTNQQTFIKWFMNEICIAVIIGDHVQCTESFGNRLKLDHKTGSLTITNITITDSGFYRLEISSDTSEITFGVEVH</sequence>
<evidence type="ECO:0000313" key="3">
    <source>
        <dbReference type="Proteomes" id="UP001529510"/>
    </source>
</evidence>
<dbReference type="SUPFAM" id="SSF48726">
    <property type="entry name" value="Immunoglobulin"/>
    <property type="match status" value="1"/>
</dbReference>
<dbReference type="PANTHER" id="PTHR21063">
    <property type="entry name" value="LFA-3"/>
    <property type="match status" value="1"/>
</dbReference>
<dbReference type="InterPro" id="IPR013106">
    <property type="entry name" value="Ig_V-set"/>
</dbReference>
<proteinExistence type="predicted"/>
<evidence type="ECO:0000313" key="2">
    <source>
        <dbReference type="EMBL" id="KAL0153152.1"/>
    </source>
</evidence>
<reference evidence="2 3" key="1">
    <citation type="submission" date="2024-05" db="EMBL/GenBank/DDBJ databases">
        <title>Genome sequencing and assembly of Indian major carp, Cirrhinus mrigala (Hamilton, 1822).</title>
        <authorList>
            <person name="Mohindra V."/>
            <person name="Chowdhury L.M."/>
            <person name="Lal K."/>
            <person name="Jena J.K."/>
        </authorList>
    </citation>
    <scope>NUCLEOTIDE SEQUENCE [LARGE SCALE GENOMIC DNA]</scope>
    <source>
        <strain evidence="2">CM1030</strain>
        <tissue evidence="2">Blood</tissue>
    </source>
</reference>
<dbReference type="Proteomes" id="UP001529510">
    <property type="component" value="Unassembled WGS sequence"/>
</dbReference>
<protein>
    <recommendedName>
        <fullName evidence="1">Immunoglobulin V-set domain-containing protein</fullName>
    </recommendedName>
</protein>
<dbReference type="Gene3D" id="2.60.40.10">
    <property type="entry name" value="Immunoglobulins"/>
    <property type="match status" value="1"/>
</dbReference>
<dbReference type="EMBL" id="JAMKFB020000135">
    <property type="protein sequence ID" value="KAL0153152.1"/>
    <property type="molecule type" value="Genomic_DNA"/>
</dbReference>